<proteinExistence type="predicted"/>
<evidence type="ECO:0000256" key="1">
    <source>
        <dbReference type="SAM" id="MobiDB-lite"/>
    </source>
</evidence>
<gene>
    <name evidence="2" type="ORF">ABK905_06915</name>
</gene>
<protein>
    <submittedName>
        <fullName evidence="2">Uncharacterized protein</fullName>
    </submittedName>
</protein>
<organism evidence="2">
    <name type="scientific">Acerihabitans sp. KWT182</name>
    <dbReference type="NCBI Taxonomy" id="3157919"/>
    <lineage>
        <taxon>Bacteria</taxon>
        <taxon>Pseudomonadati</taxon>
        <taxon>Pseudomonadota</taxon>
        <taxon>Gammaproteobacteria</taxon>
        <taxon>Enterobacterales</taxon>
        <taxon>Pectobacteriaceae</taxon>
        <taxon>Acerihabitans</taxon>
    </lineage>
</organism>
<accession>A0AAU7QCW9</accession>
<dbReference type="AlphaFoldDB" id="A0AAU7QCW9"/>
<dbReference type="EMBL" id="CP157947">
    <property type="protein sequence ID" value="XBS70825.1"/>
    <property type="molecule type" value="Genomic_DNA"/>
</dbReference>
<sequence length="173" mass="19070">MTISIHNKTDNIIERELLSNSTNLKEYRETQEFFSMLKDIRVMAGVKLPASKTAANKKWIDFAMRLLLATAFSPIPAALGYLRVQNGHSHPLGTISRADPPLLAAGAALAYDYASDAALAGAMSVEITSRDSPDDRNSHKHRVSRSSDETHMLYLPSGSLATRNIKNFLVQKN</sequence>
<feature type="compositionally biased region" description="Basic and acidic residues" evidence="1">
    <location>
        <begin position="128"/>
        <end position="137"/>
    </location>
</feature>
<feature type="region of interest" description="Disordered" evidence="1">
    <location>
        <begin position="128"/>
        <end position="148"/>
    </location>
</feature>
<evidence type="ECO:0000313" key="2">
    <source>
        <dbReference type="EMBL" id="XBS70825.1"/>
    </source>
</evidence>
<reference evidence="2" key="1">
    <citation type="submission" date="2024-06" db="EMBL/GenBank/DDBJ databases">
        <authorList>
            <person name="Coelho C."/>
            <person name="Bento M."/>
            <person name="Garcia E."/>
            <person name="Camelo A."/>
            <person name="Brandao I."/>
            <person name="Espirito Santo C."/>
            <person name="Trovao J."/>
            <person name="Verissimo A."/>
            <person name="Costa J."/>
            <person name="Tiago I."/>
        </authorList>
    </citation>
    <scope>NUCLEOTIDE SEQUENCE</scope>
    <source>
        <strain evidence="2">KWT182</strain>
    </source>
</reference>
<name>A0AAU7QCW9_9GAMM</name>